<evidence type="ECO:0000256" key="13">
    <source>
        <dbReference type="ARBA" id="ARBA00049433"/>
    </source>
</evidence>
<sequence length="402" mass="42986">MFTATEPLREATHKAHLSPAHEETVKATLPVIGENIGDIAKTFYAGMFAENPDLLANTFNRENQKSGAQQKALAASVATFATMLVNPDGPDAVDMLSRIAHKHVSLGITPDQYEIVYHYLFAAIGKVLGDAVTPEVAEAWTEVYWLMAHVLIDAEKDLYATADVTPGDVFRDAVLVARRDLSDRVTEFTFEVPDAPGAFTATKAGQYTSLGVTMGDGARQLRQYSLVNWDDKGFTIAVQRDGEVSSTLLDSTAVGDRVDATLPAGDLVLGDSDTTPVVLVSSGIGSTPMVGMLSALVAGAGARDITVIHSDVSEESYAQREVTKGLLDALDTQGSTVRRHRSYTGAGERVRLADLDIPAGADWYLCGGNGFLQDIRAQIEASALAPAGVHFELFSPNDWLLG</sequence>
<feature type="domain" description="FAD-binding FR-type" evidence="17">
    <location>
        <begin position="168"/>
        <end position="270"/>
    </location>
</feature>
<dbReference type="InterPro" id="IPR039261">
    <property type="entry name" value="FNR_nucleotide-bd"/>
</dbReference>
<dbReference type="InterPro" id="IPR017927">
    <property type="entry name" value="FAD-bd_FR_type"/>
</dbReference>
<comment type="cofactor">
    <cofactor evidence="1">
        <name>heme b</name>
        <dbReference type="ChEBI" id="CHEBI:60344"/>
    </cofactor>
</comment>
<dbReference type="InterPro" id="IPR017938">
    <property type="entry name" value="Riboflavin_synthase-like_b-brl"/>
</dbReference>
<protein>
    <recommendedName>
        <fullName evidence="3">nitric oxide dioxygenase</fullName>
        <ecNumber evidence="3">1.14.12.17</ecNumber>
    </recommendedName>
</protein>
<name>A0A0X2NMZ2_9CORY</name>
<dbReference type="Pfam" id="PF00042">
    <property type="entry name" value="Globin"/>
    <property type="match status" value="1"/>
</dbReference>
<dbReference type="EC" id="1.14.12.17" evidence="3"/>
<evidence type="ECO:0000256" key="5">
    <source>
        <dbReference type="ARBA" id="ARBA00022621"/>
    </source>
</evidence>
<evidence type="ECO:0000256" key="15">
    <source>
        <dbReference type="SAM" id="MobiDB-lite"/>
    </source>
</evidence>
<evidence type="ECO:0000256" key="3">
    <source>
        <dbReference type="ARBA" id="ARBA00012229"/>
    </source>
</evidence>
<keyword evidence="7" id="KW-0479">Metal-binding</keyword>
<dbReference type="GO" id="GO:0046210">
    <property type="term" value="P:nitric oxide catabolic process"/>
    <property type="evidence" value="ECO:0007669"/>
    <property type="project" value="TreeGrafter"/>
</dbReference>
<evidence type="ECO:0000256" key="7">
    <source>
        <dbReference type="ARBA" id="ARBA00022723"/>
    </source>
</evidence>
<dbReference type="EMBL" id="FAUH01000015">
    <property type="protein sequence ID" value="CUU66844.1"/>
    <property type="molecule type" value="Genomic_DNA"/>
</dbReference>
<dbReference type="GO" id="GO:0071500">
    <property type="term" value="P:cellular response to nitrosative stress"/>
    <property type="evidence" value="ECO:0007669"/>
    <property type="project" value="TreeGrafter"/>
</dbReference>
<dbReference type="InterPro" id="IPR008333">
    <property type="entry name" value="Cbr1-like_FAD-bd_dom"/>
</dbReference>
<organism evidence="18 19">
    <name type="scientific">Corynebacterium variabile</name>
    <dbReference type="NCBI Taxonomy" id="1727"/>
    <lineage>
        <taxon>Bacteria</taxon>
        <taxon>Bacillati</taxon>
        <taxon>Actinomycetota</taxon>
        <taxon>Actinomycetes</taxon>
        <taxon>Mycobacteriales</taxon>
        <taxon>Corynebacteriaceae</taxon>
        <taxon>Corynebacterium</taxon>
    </lineage>
</organism>
<dbReference type="SUPFAM" id="SSF63380">
    <property type="entry name" value="Riboflavin synthase domain-like"/>
    <property type="match status" value="1"/>
</dbReference>
<dbReference type="FunFam" id="1.10.490.10:FF:000003">
    <property type="entry name" value="Flavohemoprotein"/>
    <property type="match status" value="1"/>
</dbReference>
<dbReference type="Gene3D" id="3.40.50.80">
    <property type="entry name" value="Nucleotide-binding domain of ferredoxin-NADP reductase (FNR) module"/>
    <property type="match status" value="1"/>
</dbReference>
<dbReference type="GO" id="GO:0005344">
    <property type="term" value="F:oxygen carrier activity"/>
    <property type="evidence" value="ECO:0007669"/>
    <property type="project" value="UniProtKB-KW"/>
</dbReference>
<dbReference type="GO" id="GO:0071949">
    <property type="term" value="F:FAD binding"/>
    <property type="evidence" value="ECO:0007669"/>
    <property type="project" value="TreeGrafter"/>
</dbReference>
<dbReference type="PANTHER" id="PTHR43396">
    <property type="entry name" value="FLAVOHEMOPROTEIN"/>
    <property type="match status" value="1"/>
</dbReference>
<keyword evidence="8" id="KW-0521">NADP</keyword>
<comment type="catalytic activity">
    <reaction evidence="13">
        <text>2 nitric oxide + NADPH + 2 O2 = 2 nitrate + NADP(+) + H(+)</text>
        <dbReference type="Rhea" id="RHEA:19465"/>
        <dbReference type="ChEBI" id="CHEBI:15378"/>
        <dbReference type="ChEBI" id="CHEBI:15379"/>
        <dbReference type="ChEBI" id="CHEBI:16480"/>
        <dbReference type="ChEBI" id="CHEBI:17632"/>
        <dbReference type="ChEBI" id="CHEBI:57783"/>
        <dbReference type="ChEBI" id="CHEBI:58349"/>
        <dbReference type="EC" id="1.14.12.17"/>
    </reaction>
</comment>
<keyword evidence="18" id="KW-0560">Oxidoreductase</keyword>
<evidence type="ECO:0000256" key="8">
    <source>
        <dbReference type="ARBA" id="ARBA00022857"/>
    </source>
</evidence>
<dbReference type="InterPro" id="IPR009050">
    <property type="entry name" value="Globin-like_sf"/>
</dbReference>
<dbReference type="SUPFAM" id="SSF52343">
    <property type="entry name" value="Ferredoxin reductase-like, C-terminal NADP-linked domain"/>
    <property type="match status" value="1"/>
</dbReference>
<dbReference type="PROSITE" id="PS01033">
    <property type="entry name" value="GLOBIN"/>
    <property type="match status" value="1"/>
</dbReference>
<dbReference type="RefSeq" id="WP_073884457.1">
    <property type="nucleotide sequence ID" value="NZ_CAUTRP010000017.1"/>
</dbReference>
<keyword evidence="4 14" id="KW-0349">Heme</keyword>
<evidence type="ECO:0000313" key="19">
    <source>
        <dbReference type="Proteomes" id="UP000182498"/>
    </source>
</evidence>
<comment type="similarity">
    <text evidence="2">In the C-terminal section; belongs to the flavoprotein pyridine nucleotide cytochrome reductase family.</text>
</comment>
<dbReference type="Proteomes" id="UP000182498">
    <property type="component" value="Unassembled WGS sequence"/>
</dbReference>
<dbReference type="Gene3D" id="2.40.30.10">
    <property type="entry name" value="Translation factors"/>
    <property type="match status" value="1"/>
</dbReference>
<keyword evidence="5 14" id="KW-0561">Oxygen transport</keyword>
<keyword evidence="10" id="KW-0411">Iron-sulfur</keyword>
<dbReference type="GO" id="GO:0051537">
    <property type="term" value="F:2 iron, 2 sulfur cluster binding"/>
    <property type="evidence" value="ECO:0007669"/>
    <property type="project" value="UniProtKB-KW"/>
</dbReference>
<comment type="catalytic activity">
    <reaction evidence="12">
        <text>2 nitric oxide + NADH + 2 O2 = 2 nitrate + NAD(+) + H(+)</text>
        <dbReference type="Rhea" id="RHEA:19469"/>
        <dbReference type="ChEBI" id="CHEBI:15378"/>
        <dbReference type="ChEBI" id="CHEBI:15379"/>
        <dbReference type="ChEBI" id="CHEBI:16480"/>
        <dbReference type="ChEBI" id="CHEBI:17632"/>
        <dbReference type="ChEBI" id="CHEBI:57540"/>
        <dbReference type="ChEBI" id="CHEBI:57945"/>
        <dbReference type="EC" id="1.14.12.17"/>
    </reaction>
</comment>
<feature type="region of interest" description="Disordered" evidence="15">
    <location>
        <begin position="1"/>
        <end position="20"/>
    </location>
</feature>
<evidence type="ECO:0000256" key="1">
    <source>
        <dbReference type="ARBA" id="ARBA00001970"/>
    </source>
</evidence>
<feature type="domain" description="Globin" evidence="16">
    <location>
        <begin position="16"/>
        <end position="156"/>
    </location>
</feature>
<keyword evidence="19" id="KW-1185">Reference proteome</keyword>
<proteinExistence type="inferred from homology"/>
<dbReference type="Gene3D" id="1.10.490.10">
    <property type="entry name" value="Globins"/>
    <property type="match status" value="1"/>
</dbReference>
<evidence type="ECO:0000256" key="12">
    <source>
        <dbReference type="ARBA" id="ARBA00048649"/>
    </source>
</evidence>
<dbReference type="AlphaFoldDB" id="A0A0X2NMZ2"/>
<evidence type="ECO:0000256" key="14">
    <source>
        <dbReference type="RuleBase" id="RU000356"/>
    </source>
</evidence>
<dbReference type="GO" id="GO:0046872">
    <property type="term" value="F:metal ion binding"/>
    <property type="evidence" value="ECO:0007669"/>
    <property type="project" value="UniProtKB-KW"/>
</dbReference>
<feature type="compositionally biased region" description="Basic and acidic residues" evidence="15">
    <location>
        <begin position="7"/>
        <end position="20"/>
    </location>
</feature>
<evidence type="ECO:0000256" key="10">
    <source>
        <dbReference type="ARBA" id="ARBA00023014"/>
    </source>
</evidence>
<evidence type="ECO:0000256" key="2">
    <source>
        <dbReference type="ARBA" id="ARBA00006401"/>
    </source>
</evidence>
<dbReference type="PANTHER" id="PTHR43396:SF3">
    <property type="entry name" value="FLAVOHEMOPROTEIN"/>
    <property type="match status" value="1"/>
</dbReference>
<evidence type="ECO:0000256" key="11">
    <source>
        <dbReference type="ARBA" id="ARBA00023027"/>
    </source>
</evidence>
<comment type="similarity">
    <text evidence="14">Belongs to the globin family.</text>
</comment>
<dbReference type="Pfam" id="PF00970">
    <property type="entry name" value="FAD_binding_6"/>
    <property type="match status" value="1"/>
</dbReference>
<keyword evidence="11" id="KW-0520">NAD</keyword>
<evidence type="ECO:0000259" key="17">
    <source>
        <dbReference type="PROSITE" id="PS51384"/>
    </source>
</evidence>
<keyword evidence="9" id="KW-0408">Iron</keyword>
<dbReference type="CDD" id="cd14782">
    <property type="entry name" value="FHb-globin_2"/>
    <property type="match status" value="1"/>
</dbReference>
<accession>A0A0X2NMZ2</accession>
<evidence type="ECO:0000256" key="4">
    <source>
        <dbReference type="ARBA" id="ARBA00022617"/>
    </source>
</evidence>
<keyword evidence="14" id="KW-0813">Transport</keyword>
<dbReference type="GO" id="GO:0019825">
    <property type="term" value="F:oxygen binding"/>
    <property type="evidence" value="ECO:0007669"/>
    <property type="project" value="InterPro"/>
</dbReference>
<dbReference type="GO" id="GO:0008941">
    <property type="term" value="F:nitric oxide dioxygenase NAD(P)H activity"/>
    <property type="evidence" value="ECO:0007669"/>
    <property type="project" value="UniProtKB-EC"/>
</dbReference>
<keyword evidence="6" id="KW-0001">2Fe-2S</keyword>
<gene>
    <name evidence="18" type="ORF">CVAR292_02191</name>
</gene>
<dbReference type="InterPro" id="IPR000971">
    <property type="entry name" value="Globin"/>
</dbReference>
<dbReference type="InterPro" id="IPR012292">
    <property type="entry name" value="Globin/Proto"/>
</dbReference>
<dbReference type="OrthoDB" id="9801223at2"/>
<evidence type="ECO:0000259" key="16">
    <source>
        <dbReference type="PROSITE" id="PS01033"/>
    </source>
</evidence>
<dbReference type="GO" id="GO:0020037">
    <property type="term" value="F:heme binding"/>
    <property type="evidence" value="ECO:0007669"/>
    <property type="project" value="InterPro"/>
</dbReference>
<dbReference type="SUPFAM" id="SSF46458">
    <property type="entry name" value="Globin-like"/>
    <property type="match status" value="1"/>
</dbReference>
<reference evidence="19" key="1">
    <citation type="submission" date="2015-11" db="EMBL/GenBank/DDBJ databases">
        <authorList>
            <person name="Dugat-Bony E."/>
        </authorList>
    </citation>
    <scope>NUCLEOTIDE SEQUENCE [LARGE SCALE GENOMIC DNA]</scope>
    <source>
        <strain evidence="19">Mu292</strain>
    </source>
</reference>
<evidence type="ECO:0000256" key="6">
    <source>
        <dbReference type="ARBA" id="ARBA00022714"/>
    </source>
</evidence>
<evidence type="ECO:0000256" key="9">
    <source>
        <dbReference type="ARBA" id="ARBA00023004"/>
    </source>
</evidence>
<evidence type="ECO:0000313" key="18">
    <source>
        <dbReference type="EMBL" id="CUU66844.1"/>
    </source>
</evidence>
<dbReference type="PROSITE" id="PS51384">
    <property type="entry name" value="FAD_FR"/>
    <property type="match status" value="1"/>
</dbReference>